<dbReference type="GO" id="GO:0016614">
    <property type="term" value="F:oxidoreductase activity, acting on CH-OH group of donors"/>
    <property type="evidence" value="ECO:0007669"/>
    <property type="project" value="InterPro"/>
</dbReference>
<reference evidence="3" key="1">
    <citation type="submission" date="2021-01" db="UniProtKB">
        <authorList>
            <consortium name="EnsemblMetazoa"/>
        </authorList>
    </citation>
    <scope>IDENTIFICATION</scope>
</reference>
<evidence type="ECO:0000259" key="2">
    <source>
        <dbReference type="Pfam" id="PF00732"/>
    </source>
</evidence>
<dbReference type="AlphaFoldDB" id="A0A7M7Q4Q5"/>
<dbReference type="Gene3D" id="3.50.50.60">
    <property type="entry name" value="FAD/NAD(P)-binding domain"/>
    <property type="match status" value="2"/>
</dbReference>
<comment type="similarity">
    <text evidence="1">Belongs to the GMC oxidoreductase family.</text>
</comment>
<evidence type="ECO:0000256" key="1">
    <source>
        <dbReference type="ARBA" id="ARBA00010790"/>
    </source>
</evidence>
<protein>
    <recommendedName>
        <fullName evidence="2">Glucose-methanol-choline oxidoreductase N-terminal domain-containing protein</fullName>
    </recommendedName>
</protein>
<dbReference type="GeneID" id="100121540"/>
<dbReference type="PANTHER" id="PTHR11552:SF154">
    <property type="entry name" value="FI04917P"/>
    <property type="match status" value="1"/>
</dbReference>
<dbReference type="OrthoDB" id="269227at2759"/>
<accession>A0A7M7Q4Q5</accession>
<dbReference type="InterPro" id="IPR036188">
    <property type="entry name" value="FAD/NAD-bd_sf"/>
</dbReference>
<dbReference type="PANTHER" id="PTHR11552">
    <property type="entry name" value="GLUCOSE-METHANOL-CHOLINE GMC OXIDOREDUCTASE"/>
    <property type="match status" value="1"/>
</dbReference>
<name>A0A7M7Q4Q5_NASVI</name>
<sequence>MTWSPVNYTNACLKNPTANSCRPSVLALLAFITQYLGQSYDTLYTKVINTNDVQSEHDFIIVGAAGSAGCVLENRLSEISDWKILLLEAGEDEPIVVDVPGMSSLLAQSSIDYAYRSEPEPAGIGDDEKRILAYPRGQVMGGSSVMNAMWYTRGNKQDYDDWAAAGNEGWSWDEVLPYFKKSEDARDPEIIAKYPESHATCGYQTVGRFPHQNHLTPAILEAWKELGLEEIDYKIGGNQLGVSRTQFTAVHGVGQSTNGAFIRPMRSRRSNLTIKTNARATKIVIDKGTKRATGVEYVITDHQRNFVKKAVAAKEVNYFRRCDRFAEASDALRDRSN</sequence>
<proteinExistence type="inferred from homology"/>
<dbReference type="InterPro" id="IPR000172">
    <property type="entry name" value="GMC_OxRdtase_N"/>
</dbReference>
<evidence type="ECO:0000313" key="3">
    <source>
        <dbReference type="EnsemblMetazoa" id="XP_031780259"/>
    </source>
</evidence>
<dbReference type="Pfam" id="PF00732">
    <property type="entry name" value="GMC_oxred_N"/>
    <property type="match status" value="1"/>
</dbReference>
<dbReference type="RefSeq" id="XP_031780259.1">
    <property type="nucleotide sequence ID" value="XM_031924399.1"/>
</dbReference>
<dbReference type="InParanoid" id="A0A7M7Q4Q5"/>
<organism evidence="3 4">
    <name type="scientific">Nasonia vitripennis</name>
    <name type="common">Parasitic wasp</name>
    <dbReference type="NCBI Taxonomy" id="7425"/>
    <lineage>
        <taxon>Eukaryota</taxon>
        <taxon>Metazoa</taxon>
        <taxon>Ecdysozoa</taxon>
        <taxon>Arthropoda</taxon>
        <taxon>Hexapoda</taxon>
        <taxon>Insecta</taxon>
        <taxon>Pterygota</taxon>
        <taxon>Neoptera</taxon>
        <taxon>Endopterygota</taxon>
        <taxon>Hymenoptera</taxon>
        <taxon>Apocrita</taxon>
        <taxon>Proctotrupomorpha</taxon>
        <taxon>Chalcidoidea</taxon>
        <taxon>Pteromalidae</taxon>
        <taxon>Pteromalinae</taxon>
        <taxon>Nasonia</taxon>
    </lineage>
</organism>
<dbReference type="GO" id="GO:0050660">
    <property type="term" value="F:flavin adenine dinucleotide binding"/>
    <property type="evidence" value="ECO:0007669"/>
    <property type="project" value="InterPro"/>
</dbReference>
<evidence type="ECO:0000313" key="4">
    <source>
        <dbReference type="Proteomes" id="UP000002358"/>
    </source>
</evidence>
<dbReference type="InterPro" id="IPR012132">
    <property type="entry name" value="GMC_OxRdtase"/>
</dbReference>
<feature type="domain" description="Glucose-methanol-choline oxidoreductase N-terminal" evidence="2">
    <location>
        <begin position="61"/>
        <end position="315"/>
    </location>
</feature>
<dbReference type="Proteomes" id="UP000002358">
    <property type="component" value="Chromosome 2"/>
</dbReference>
<dbReference type="SMR" id="A0A7M7Q4Q5"/>
<keyword evidence="4" id="KW-1185">Reference proteome</keyword>
<dbReference type="EnsemblMetazoa" id="XM_031924399">
    <property type="protein sequence ID" value="XP_031780259"/>
    <property type="gene ID" value="LOC100121540"/>
</dbReference>
<dbReference type="KEGG" id="nvi:100121540"/>
<dbReference type="SUPFAM" id="SSF51905">
    <property type="entry name" value="FAD/NAD(P)-binding domain"/>
    <property type="match status" value="1"/>
</dbReference>